<evidence type="ECO:0000313" key="1">
    <source>
        <dbReference type="EMBL" id="KAI8565161.1"/>
    </source>
</evidence>
<dbReference type="Proteomes" id="UP001062846">
    <property type="component" value="Chromosome 3"/>
</dbReference>
<protein>
    <submittedName>
        <fullName evidence="1">Uncharacterized protein</fullName>
    </submittedName>
</protein>
<dbReference type="EMBL" id="CM046390">
    <property type="protein sequence ID" value="KAI8565161.1"/>
    <property type="molecule type" value="Genomic_DNA"/>
</dbReference>
<keyword evidence="2" id="KW-1185">Reference proteome</keyword>
<organism evidence="1 2">
    <name type="scientific">Rhododendron molle</name>
    <name type="common">Chinese azalea</name>
    <name type="synonym">Azalea mollis</name>
    <dbReference type="NCBI Taxonomy" id="49168"/>
    <lineage>
        <taxon>Eukaryota</taxon>
        <taxon>Viridiplantae</taxon>
        <taxon>Streptophyta</taxon>
        <taxon>Embryophyta</taxon>
        <taxon>Tracheophyta</taxon>
        <taxon>Spermatophyta</taxon>
        <taxon>Magnoliopsida</taxon>
        <taxon>eudicotyledons</taxon>
        <taxon>Gunneridae</taxon>
        <taxon>Pentapetalae</taxon>
        <taxon>asterids</taxon>
        <taxon>Ericales</taxon>
        <taxon>Ericaceae</taxon>
        <taxon>Ericoideae</taxon>
        <taxon>Rhodoreae</taxon>
        <taxon>Rhododendron</taxon>
    </lineage>
</organism>
<sequence>MEVMPFRELIPLRSLPVGYRFRPTDEEIINHFLLFKINGNEEAVSVIREVDVCKYEPNDLPDMSLVETNDDEWFFFCPKDRKYQNGQRLNRATKNGYWKATGKDRMIRSGRGTNTIGMKKTLAFYYGRPPKGQRTDWVIHEYSATSKDLDGTQPGQGSFVLCKLIKKHDEKLEGNQDDDVGEDFSSPVTNKLTADDMQSESVTPSTSAPVEKPSPSSESWLAESFVQPDFELEQMLSQFCDPNLEAQDANGKIFSPVHIHHMELGSSYNMHCTIGSDMGNNHNGVPFQYGTNEQDNFADFLDSALAENFYEDPGSYKNIPFASSIALESGQPHYNDTGSCSESDAEVAQPQSQVVSVSAYRTSGIGPEGSVILQNEMVGDPFLAVSSASGQSYFSNSPEEPSINTISSGNDDIFGTGIRIRPREHQNQPSNANSGWQGTAPRRIRLQKKLQVGSVSCRNFGDLSYKEENSEARTPIVAKAEEEIEQDAALSQLKMQSKTHASSRGALSWISSSMFMLLVVVGLSIVVASMWKYLKVEVD</sequence>
<proteinExistence type="predicted"/>
<accession>A0ACC0PJ47</accession>
<name>A0ACC0PJ47_RHOML</name>
<reference evidence="1" key="1">
    <citation type="submission" date="2022-02" db="EMBL/GenBank/DDBJ databases">
        <title>Plant Genome Project.</title>
        <authorList>
            <person name="Zhang R.-G."/>
        </authorList>
    </citation>
    <scope>NUCLEOTIDE SEQUENCE</scope>
    <source>
        <strain evidence="1">AT1</strain>
    </source>
</reference>
<comment type="caution">
    <text evidence="1">The sequence shown here is derived from an EMBL/GenBank/DDBJ whole genome shotgun (WGS) entry which is preliminary data.</text>
</comment>
<evidence type="ECO:0000313" key="2">
    <source>
        <dbReference type="Proteomes" id="UP001062846"/>
    </source>
</evidence>
<gene>
    <name evidence="1" type="ORF">RHMOL_Rhmol03G0239300</name>
</gene>